<organism evidence="3 4">
    <name type="scientific">Actinotalea lenta</name>
    <dbReference type="NCBI Taxonomy" id="3064654"/>
    <lineage>
        <taxon>Bacteria</taxon>
        <taxon>Bacillati</taxon>
        <taxon>Actinomycetota</taxon>
        <taxon>Actinomycetes</taxon>
        <taxon>Micrococcales</taxon>
        <taxon>Cellulomonadaceae</taxon>
        <taxon>Actinotalea</taxon>
    </lineage>
</organism>
<feature type="region of interest" description="Disordered" evidence="1">
    <location>
        <begin position="1"/>
        <end position="34"/>
    </location>
</feature>
<keyword evidence="2" id="KW-0472">Membrane</keyword>
<gene>
    <name evidence="3" type="ORF">Q6348_01600</name>
</gene>
<proteinExistence type="predicted"/>
<protein>
    <submittedName>
        <fullName evidence="3">Uncharacterized protein</fullName>
    </submittedName>
</protein>
<comment type="caution">
    <text evidence="3">The sequence shown here is derived from an EMBL/GenBank/DDBJ whole genome shotgun (WGS) entry which is preliminary data.</text>
</comment>
<accession>A0ABT9D568</accession>
<keyword evidence="4" id="KW-1185">Reference proteome</keyword>
<keyword evidence="2" id="KW-1133">Transmembrane helix</keyword>
<name>A0ABT9D568_9CELL</name>
<evidence type="ECO:0000313" key="3">
    <source>
        <dbReference type="EMBL" id="MDO8105886.1"/>
    </source>
</evidence>
<evidence type="ECO:0000256" key="2">
    <source>
        <dbReference type="SAM" id="Phobius"/>
    </source>
</evidence>
<dbReference type="Proteomes" id="UP001232536">
    <property type="component" value="Unassembled WGS sequence"/>
</dbReference>
<evidence type="ECO:0000256" key="1">
    <source>
        <dbReference type="SAM" id="MobiDB-lite"/>
    </source>
</evidence>
<reference evidence="3 4" key="1">
    <citation type="submission" date="2023-07" db="EMBL/GenBank/DDBJ databases">
        <title>Description of novel actinomycetes strains, isolated from tidal flat sediment.</title>
        <authorList>
            <person name="Lu C."/>
        </authorList>
    </citation>
    <scope>NUCLEOTIDE SEQUENCE [LARGE SCALE GENOMIC DNA]</scope>
    <source>
        <strain evidence="3 4">SYSU T00b441</strain>
    </source>
</reference>
<feature type="transmembrane region" description="Helical" evidence="2">
    <location>
        <begin position="56"/>
        <end position="77"/>
    </location>
</feature>
<keyword evidence="2" id="KW-0812">Transmembrane</keyword>
<evidence type="ECO:0000313" key="4">
    <source>
        <dbReference type="Proteomes" id="UP001232536"/>
    </source>
</evidence>
<feature type="transmembrane region" description="Helical" evidence="2">
    <location>
        <begin position="83"/>
        <end position="114"/>
    </location>
</feature>
<dbReference type="RefSeq" id="WP_304599586.1">
    <property type="nucleotide sequence ID" value="NZ_JAUQYO010000004.1"/>
</dbReference>
<sequence>MSTQHPSDDAAQQDEPGTAAGGPQSAEGAPGDVPDLAELERIATPVTVRRVPRYRAFIVTGVVVGLVATLVLAILTADRPTPGAGWAIAAVGLGLASIGALLGGLVAVAVEAVLRRR</sequence>
<dbReference type="EMBL" id="JAUQYP010000001">
    <property type="protein sequence ID" value="MDO8105886.1"/>
    <property type="molecule type" value="Genomic_DNA"/>
</dbReference>